<sequence>MTLDPVHVDSIADLAAYLARQVDDSDHVDVAARIWSEFLDPLYGPDGRVVIEPVDERRLRAADAEDAALAPAPFETTHGLDSGTINPTTFKNGLVVDVAQAAMAAVPSDLDLHRHRSIVAATHVNDGTVPLDEPWRKLDEGYCRWRVMNVPRVNRYAEGIVHALALYLAESAHALEHAGSVSDLLILDGPLYPVELLNWRDRDAELRELAEELKPRSVVENYVRLVESFVEREVPLCGFVKNPASKRIVGTLRDRDDGIDVPWTDDAAFFTRLLERRREVPDASAPADAADHGREGRRTDEVTFTNWFVSRGGVDAAVAADGDAYGVERRLDPELYETCFFAIYEPQTDVLYRVETPRAFASDPEVREALTRQFVGEVAARRGPPEAVAKADELARIGAGEKSSLRRKFEDALDSDEVKRYDELRWGDFE</sequence>
<proteinExistence type="predicted"/>
<accession>A0ABD5MHA1</accession>
<dbReference type="Pfam" id="PF09376">
    <property type="entry name" value="NurA"/>
    <property type="match status" value="1"/>
</dbReference>
<dbReference type="RefSeq" id="WP_372390431.1">
    <property type="nucleotide sequence ID" value="NZ_JBGNYA010000001.1"/>
</dbReference>
<dbReference type="AlphaFoldDB" id="A0ABD5MHA1"/>
<reference evidence="2 3" key="1">
    <citation type="submission" date="2024-08" db="EMBL/GenBank/DDBJ databases">
        <title>Halobellus sp. MBLA0158 whole genome sequence.</title>
        <authorList>
            <person name="Hwang C.Y."/>
            <person name="Cho E.-S."/>
            <person name="Seo M.-J."/>
        </authorList>
    </citation>
    <scope>NUCLEOTIDE SEQUENCE [LARGE SCALE GENOMIC DNA]</scope>
    <source>
        <strain evidence="2 3">MBLA0158</strain>
    </source>
</reference>
<dbReference type="EMBL" id="JBGNYA010000001">
    <property type="protein sequence ID" value="MFA1611954.1"/>
    <property type="molecule type" value="Genomic_DNA"/>
</dbReference>
<protein>
    <submittedName>
        <fullName evidence="2">DNA double-strand break repair nuclease NurA</fullName>
    </submittedName>
</protein>
<evidence type="ECO:0000313" key="2">
    <source>
        <dbReference type="EMBL" id="MFA1611954.1"/>
    </source>
</evidence>
<evidence type="ECO:0000313" key="3">
    <source>
        <dbReference type="Proteomes" id="UP001570511"/>
    </source>
</evidence>
<dbReference type="Proteomes" id="UP001570511">
    <property type="component" value="Unassembled WGS sequence"/>
</dbReference>
<gene>
    <name evidence="2" type="ORF">OS889_13175</name>
</gene>
<evidence type="ECO:0000259" key="1">
    <source>
        <dbReference type="SMART" id="SM00933"/>
    </source>
</evidence>
<comment type="caution">
    <text evidence="2">The sequence shown here is derived from an EMBL/GenBank/DDBJ whole genome shotgun (WGS) entry which is preliminary data.</text>
</comment>
<name>A0ABD5MHA1_9EURY</name>
<keyword evidence="3" id="KW-1185">Reference proteome</keyword>
<organism evidence="2 3">
    <name type="scientific">Halobellus rubicundus</name>
    <dbReference type="NCBI Taxonomy" id="2996466"/>
    <lineage>
        <taxon>Archaea</taxon>
        <taxon>Methanobacteriati</taxon>
        <taxon>Methanobacteriota</taxon>
        <taxon>Stenosarchaea group</taxon>
        <taxon>Halobacteria</taxon>
        <taxon>Halobacteriales</taxon>
        <taxon>Haloferacaceae</taxon>
        <taxon>Halobellus</taxon>
    </lineage>
</organism>
<dbReference type="InterPro" id="IPR018977">
    <property type="entry name" value="NurA_domain"/>
</dbReference>
<dbReference type="SMART" id="SM00933">
    <property type="entry name" value="NurA"/>
    <property type="match status" value="1"/>
</dbReference>
<feature type="domain" description="NurA" evidence="1">
    <location>
        <begin position="75"/>
        <end position="397"/>
    </location>
</feature>